<organism evidence="2">
    <name type="scientific">uncultured Thiotrichaceae bacterium</name>
    <dbReference type="NCBI Taxonomy" id="298394"/>
    <lineage>
        <taxon>Bacteria</taxon>
        <taxon>Pseudomonadati</taxon>
        <taxon>Pseudomonadota</taxon>
        <taxon>Gammaproteobacteria</taxon>
        <taxon>Thiotrichales</taxon>
        <taxon>Thiotrichaceae</taxon>
        <taxon>environmental samples</taxon>
    </lineage>
</organism>
<keyword evidence="1" id="KW-0812">Transmembrane</keyword>
<dbReference type="AlphaFoldDB" id="A0A6S6UCV8"/>
<evidence type="ECO:0000313" key="2">
    <source>
        <dbReference type="EMBL" id="CAA6829719.1"/>
    </source>
</evidence>
<evidence type="ECO:0008006" key="3">
    <source>
        <dbReference type="Google" id="ProtNLM"/>
    </source>
</evidence>
<protein>
    <recommendedName>
        <fullName evidence="3">DUF2878 domain-containing protein</fullName>
    </recommendedName>
</protein>
<gene>
    <name evidence="2" type="ORF">HELGO_WM7565</name>
</gene>
<dbReference type="InterPro" id="IPR021306">
    <property type="entry name" value="DUF2878"/>
</dbReference>
<feature type="transmembrane region" description="Helical" evidence="1">
    <location>
        <begin position="30"/>
        <end position="47"/>
    </location>
</feature>
<keyword evidence="1" id="KW-0472">Membrane</keyword>
<keyword evidence="1" id="KW-1133">Transmembrane helix</keyword>
<dbReference type="EMBL" id="CACVAT010000546">
    <property type="protein sequence ID" value="CAA6829719.1"/>
    <property type="molecule type" value="Genomic_DNA"/>
</dbReference>
<accession>A0A6S6UCV8</accession>
<feature type="transmembrane region" description="Helical" evidence="1">
    <location>
        <begin position="146"/>
        <end position="167"/>
    </location>
</feature>
<name>A0A6S6UCV8_9GAMM</name>
<sequence length="189" mass="20330">MSRSLLITNMILFQIGWFACVLGGANQYPVMGALVAAAVIGIHLWRATSPKPEALLVLTALLVGVVFESLFTLSSLSTYPSGVLIEGLAPYWMVLMWGLFATTLNVSMRWLTALPMLWVGLLGAILAPLSYLGGNRLGAVEFSDTTTALIAIALGWAVLLPLIAFVAKRYDGYVNDQSSTSETRSIPHV</sequence>
<dbReference type="PROSITE" id="PS51257">
    <property type="entry name" value="PROKAR_LIPOPROTEIN"/>
    <property type="match status" value="1"/>
</dbReference>
<dbReference type="Pfam" id="PF11086">
    <property type="entry name" value="DUF2878"/>
    <property type="match status" value="1"/>
</dbReference>
<proteinExistence type="predicted"/>
<feature type="transmembrane region" description="Helical" evidence="1">
    <location>
        <begin position="54"/>
        <end position="76"/>
    </location>
</feature>
<feature type="transmembrane region" description="Helical" evidence="1">
    <location>
        <begin position="5"/>
        <end position="24"/>
    </location>
</feature>
<evidence type="ECO:0000256" key="1">
    <source>
        <dbReference type="SAM" id="Phobius"/>
    </source>
</evidence>
<feature type="transmembrane region" description="Helical" evidence="1">
    <location>
        <begin position="113"/>
        <end position="134"/>
    </location>
</feature>
<reference evidence="2" key="1">
    <citation type="submission" date="2020-01" db="EMBL/GenBank/DDBJ databases">
        <authorList>
            <person name="Meier V. D."/>
            <person name="Meier V D."/>
        </authorList>
    </citation>
    <scope>NUCLEOTIDE SEQUENCE</scope>
    <source>
        <strain evidence="2">HLG_WM_MAG_09</strain>
    </source>
</reference>
<feature type="transmembrane region" description="Helical" evidence="1">
    <location>
        <begin position="88"/>
        <end position="106"/>
    </location>
</feature>